<evidence type="ECO:0000313" key="1">
    <source>
        <dbReference type="EMBL" id="KAK9840338.1"/>
    </source>
</evidence>
<dbReference type="AlphaFoldDB" id="A0AAW1S2H2"/>
<keyword evidence="2" id="KW-1185">Reference proteome</keyword>
<accession>A0AAW1S2H2</accession>
<gene>
    <name evidence="1" type="ORF">WJX74_007883</name>
</gene>
<proteinExistence type="predicted"/>
<dbReference type="EMBL" id="JALJOS010000004">
    <property type="protein sequence ID" value="KAK9840338.1"/>
    <property type="molecule type" value="Genomic_DNA"/>
</dbReference>
<name>A0AAW1S2H2_9CHLO</name>
<evidence type="ECO:0000313" key="2">
    <source>
        <dbReference type="Proteomes" id="UP001438707"/>
    </source>
</evidence>
<sequence length="355" mass="36786">MPSTKPDTNLLKAVLAIRVPKLTEDIDFLDFLGEDVLGSEDATALANPDSLHSLLGEHLLSLGACTTDLELQLLSEDLQQDIAQPSESHKELAKALAKGQPLQQALQASHHSAEEDVLPPGSCEMCERLMPLTVHHLYPRNEALVASALATAPDAAADAAFATVGPQFRRAPAGQNCQALCAAAGKKSATFPGANKSRPTDSLCAANPDGTGFRAGYNSPIGPSTCAIWHLNQLLAVPAFACMCLDAIELMTLTAHASVDTTCEDTCAAGELASGFGVKTDTTRALYACVPQQDVSAGNRFGATDGATVCNAAFPPAPVSTRFFSCFCTYTAAVNENGTPAATALPASNAGSIGD</sequence>
<comment type="caution">
    <text evidence="1">The sequence shown here is derived from an EMBL/GenBank/DDBJ whole genome shotgun (WGS) entry which is preliminary data.</text>
</comment>
<reference evidence="1 2" key="1">
    <citation type="journal article" date="2024" name="Nat. Commun.">
        <title>Phylogenomics reveals the evolutionary origins of lichenization in chlorophyte algae.</title>
        <authorList>
            <person name="Puginier C."/>
            <person name="Libourel C."/>
            <person name="Otte J."/>
            <person name="Skaloud P."/>
            <person name="Haon M."/>
            <person name="Grisel S."/>
            <person name="Petersen M."/>
            <person name="Berrin J.G."/>
            <person name="Delaux P.M."/>
            <person name="Dal Grande F."/>
            <person name="Keller J."/>
        </authorList>
    </citation>
    <scope>NUCLEOTIDE SEQUENCE [LARGE SCALE GENOMIC DNA]</scope>
    <source>
        <strain evidence="1 2">SAG 2145</strain>
    </source>
</reference>
<protein>
    <submittedName>
        <fullName evidence="1">Uncharacterized protein</fullName>
    </submittedName>
</protein>
<dbReference type="Proteomes" id="UP001438707">
    <property type="component" value="Unassembled WGS sequence"/>
</dbReference>
<organism evidence="1 2">
    <name type="scientific">Apatococcus lobatus</name>
    <dbReference type="NCBI Taxonomy" id="904363"/>
    <lineage>
        <taxon>Eukaryota</taxon>
        <taxon>Viridiplantae</taxon>
        <taxon>Chlorophyta</taxon>
        <taxon>core chlorophytes</taxon>
        <taxon>Trebouxiophyceae</taxon>
        <taxon>Chlorellales</taxon>
        <taxon>Chlorellaceae</taxon>
        <taxon>Apatococcus</taxon>
    </lineage>
</organism>